<sequence length="91" mass="10342">MIKIVHEADKNRAAAYDGDKNIGESTYSPSDKFWIIDHTLVDENYGGQGIAGQLVAEIVKQARERGLKIMPLCPFAKKEFDRRPEYADIRM</sequence>
<evidence type="ECO:0000313" key="3">
    <source>
        <dbReference type="EMBL" id="VYU37133.1"/>
    </source>
</evidence>
<dbReference type="SUPFAM" id="SSF55729">
    <property type="entry name" value="Acyl-CoA N-acyltransferases (Nat)"/>
    <property type="match status" value="1"/>
</dbReference>
<evidence type="ECO:0000259" key="1">
    <source>
        <dbReference type="PROSITE" id="PS51186"/>
    </source>
</evidence>
<organism evidence="3">
    <name type="scientific">Veillonella ratti</name>
    <dbReference type="NCBI Taxonomy" id="103892"/>
    <lineage>
        <taxon>Bacteria</taxon>
        <taxon>Bacillati</taxon>
        <taxon>Bacillota</taxon>
        <taxon>Negativicutes</taxon>
        <taxon>Veillonellales</taxon>
        <taxon>Veillonellaceae</taxon>
        <taxon>Veillonella</taxon>
    </lineage>
</organism>
<dbReference type="PANTHER" id="PTHR31435:SF10">
    <property type="entry name" value="BSR4717 PROTEIN"/>
    <property type="match status" value="1"/>
</dbReference>
<dbReference type="InterPro" id="IPR045057">
    <property type="entry name" value="Gcn5-rel_NAT"/>
</dbReference>
<dbReference type="GeneID" id="91963067"/>
<dbReference type="PANTHER" id="PTHR31435">
    <property type="entry name" value="PROTEIN NATD1"/>
    <property type="match status" value="1"/>
</dbReference>
<dbReference type="Pfam" id="PF14542">
    <property type="entry name" value="Acetyltransf_CG"/>
    <property type="match status" value="1"/>
</dbReference>
<evidence type="ECO:0000259" key="2">
    <source>
        <dbReference type="PROSITE" id="PS51729"/>
    </source>
</evidence>
<dbReference type="EMBL" id="CACRUX010000067">
    <property type="protein sequence ID" value="VYU37133.1"/>
    <property type="molecule type" value="Genomic_DNA"/>
</dbReference>
<dbReference type="PROSITE" id="PS51729">
    <property type="entry name" value="GNAT_YJDJ"/>
    <property type="match status" value="1"/>
</dbReference>
<dbReference type="GO" id="GO:0016747">
    <property type="term" value="F:acyltransferase activity, transferring groups other than amino-acyl groups"/>
    <property type="evidence" value="ECO:0007669"/>
    <property type="project" value="InterPro"/>
</dbReference>
<feature type="domain" description="N-acetyltransferase" evidence="1">
    <location>
        <begin position="1"/>
        <end position="91"/>
    </location>
</feature>
<protein>
    <submittedName>
        <fullName evidence="3">Acetyltransferase (GNAT) family protein</fullName>
    </submittedName>
</protein>
<dbReference type="InterPro" id="IPR016181">
    <property type="entry name" value="Acyl_CoA_acyltransferase"/>
</dbReference>
<keyword evidence="3" id="KW-0808">Transferase</keyword>
<dbReference type="InterPro" id="IPR031165">
    <property type="entry name" value="GNAT_YJDJ"/>
</dbReference>
<dbReference type="RefSeq" id="WP_021842360.1">
    <property type="nucleotide sequence ID" value="NZ_CACRUX010000067.1"/>
</dbReference>
<feature type="domain" description="N-acetyltransferase" evidence="2">
    <location>
        <begin position="5"/>
        <end position="91"/>
    </location>
</feature>
<dbReference type="CDD" id="cd04301">
    <property type="entry name" value="NAT_SF"/>
    <property type="match status" value="1"/>
</dbReference>
<gene>
    <name evidence="3" type="ORF">VRLFYP33_01864</name>
</gene>
<dbReference type="InterPro" id="IPR000182">
    <property type="entry name" value="GNAT_dom"/>
</dbReference>
<reference evidence="3" key="1">
    <citation type="submission" date="2019-11" db="EMBL/GenBank/DDBJ databases">
        <authorList>
            <person name="Feng L."/>
        </authorList>
    </citation>
    <scope>NUCLEOTIDE SEQUENCE</scope>
    <source>
        <strain evidence="3">VrattiLFYP33</strain>
    </source>
</reference>
<dbReference type="Gene3D" id="3.40.630.30">
    <property type="match status" value="1"/>
</dbReference>
<proteinExistence type="predicted"/>
<dbReference type="AlphaFoldDB" id="A0A6N3EF43"/>
<dbReference type="PROSITE" id="PS51186">
    <property type="entry name" value="GNAT"/>
    <property type="match status" value="1"/>
</dbReference>
<accession>A0A6N3EF43</accession>
<name>A0A6N3EF43_9FIRM</name>